<reference evidence="1 2" key="1">
    <citation type="submission" date="2015-12" db="EMBL/GenBank/DDBJ databases">
        <authorList>
            <person name="Bansal K."/>
            <person name="Midha S."/>
            <person name="Patil P.B."/>
        </authorList>
    </citation>
    <scope>NUCLEOTIDE SEQUENCE [LARGE SCALE GENOMIC DNA]</scope>
    <source>
        <strain evidence="1 2">LMG558</strain>
    </source>
</reference>
<accession>A0ABX3MBW6</accession>
<evidence type="ECO:0000313" key="1">
    <source>
        <dbReference type="EMBL" id="OOX13824.1"/>
    </source>
</evidence>
<keyword evidence="2" id="KW-1185">Reference proteome</keyword>
<dbReference type="RefSeq" id="WP_078561434.1">
    <property type="nucleotide sequence ID" value="NZ_LOKQ01000235.1"/>
</dbReference>
<name>A0ABX3MBW6_9XANT</name>
<organism evidence="1 2">
    <name type="scientific">Xanthomonas axonopodis pv. cajani</name>
    <dbReference type="NCBI Taxonomy" id="487827"/>
    <lineage>
        <taxon>Bacteria</taxon>
        <taxon>Pseudomonadati</taxon>
        <taxon>Pseudomonadota</taxon>
        <taxon>Gammaproteobacteria</taxon>
        <taxon>Lysobacterales</taxon>
        <taxon>Lysobacteraceae</taxon>
        <taxon>Xanthomonas</taxon>
    </lineage>
</organism>
<comment type="caution">
    <text evidence="1">The sequence shown here is derived from an EMBL/GenBank/DDBJ whole genome shotgun (WGS) entry which is preliminary data.</text>
</comment>
<protein>
    <submittedName>
        <fullName evidence="1">Uncharacterized protein</fullName>
    </submittedName>
</protein>
<gene>
    <name evidence="1" type="ORF">Xcaj_07765</name>
</gene>
<dbReference type="EMBL" id="LOKQ01000235">
    <property type="protein sequence ID" value="OOX13824.1"/>
    <property type="molecule type" value="Genomic_DNA"/>
</dbReference>
<evidence type="ECO:0000313" key="2">
    <source>
        <dbReference type="Proteomes" id="UP000191089"/>
    </source>
</evidence>
<sequence>MNDKPQLVHFIGGPADGDKRRVDQNAPYYQVAEMPKPDFRPNSMTSYSVTAKVHKYVIRQVGRNCVVAIHEDLA</sequence>
<proteinExistence type="predicted"/>
<dbReference type="Proteomes" id="UP000191089">
    <property type="component" value="Unassembled WGS sequence"/>
</dbReference>